<gene>
    <name evidence="2" type="ORF">JOF55_000678</name>
</gene>
<dbReference type="AlphaFoldDB" id="A0AAE3Z8W2"/>
<reference evidence="2" key="1">
    <citation type="submission" date="2023-07" db="EMBL/GenBank/DDBJ databases">
        <title>Sequencing the genomes of 1000 actinobacteria strains.</title>
        <authorList>
            <person name="Klenk H.-P."/>
        </authorList>
    </citation>
    <scope>NUCLEOTIDE SEQUENCE</scope>
    <source>
        <strain evidence="2">DSM 45977</strain>
    </source>
</reference>
<sequence length="213" mass="23852">MEAGTGLCPQCGSDAHTSRTGKKQSRYRAFAYPRSRRASYSPGVHRFNSRRVSGPKIGDDAAHTVALTSVFHKRLRKQELSGSRRPTAGASKRTAPRQVTTILGCGPSARAIGSPCRHRERGHSRQERQHSHHRGTTPFQHVPESTRVLRPRKRKHSWAGIPRLARRLISFQLRTPRAEHVGAWRCPRTPAKAKSGANPVLCRNCDAPPGRWW</sequence>
<dbReference type="EMBL" id="JAVDXW010000001">
    <property type="protein sequence ID" value="MDR7300497.1"/>
    <property type="molecule type" value="Genomic_DNA"/>
</dbReference>
<organism evidence="2 3">
    <name type="scientific">Haloactinomyces albus</name>
    <dbReference type="NCBI Taxonomy" id="1352928"/>
    <lineage>
        <taxon>Bacteria</taxon>
        <taxon>Bacillati</taxon>
        <taxon>Actinomycetota</taxon>
        <taxon>Actinomycetes</taxon>
        <taxon>Actinopolysporales</taxon>
        <taxon>Actinopolysporaceae</taxon>
        <taxon>Haloactinomyces</taxon>
    </lineage>
</organism>
<name>A0AAE3Z8W2_9ACTN</name>
<comment type="caution">
    <text evidence="2">The sequence shown here is derived from an EMBL/GenBank/DDBJ whole genome shotgun (WGS) entry which is preliminary data.</text>
</comment>
<accession>A0AAE3Z8W2</accession>
<evidence type="ECO:0000313" key="2">
    <source>
        <dbReference type="EMBL" id="MDR7300497.1"/>
    </source>
</evidence>
<keyword evidence="3" id="KW-1185">Reference proteome</keyword>
<evidence type="ECO:0000313" key="3">
    <source>
        <dbReference type="Proteomes" id="UP001180845"/>
    </source>
</evidence>
<dbReference type="Proteomes" id="UP001180845">
    <property type="component" value="Unassembled WGS sequence"/>
</dbReference>
<protein>
    <submittedName>
        <fullName evidence="2">Uncharacterized protein</fullName>
    </submittedName>
</protein>
<feature type="region of interest" description="Disordered" evidence="1">
    <location>
        <begin position="76"/>
        <end position="154"/>
    </location>
</feature>
<feature type="region of interest" description="Disordered" evidence="1">
    <location>
        <begin position="1"/>
        <end position="26"/>
    </location>
</feature>
<proteinExistence type="predicted"/>
<evidence type="ECO:0000256" key="1">
    <source>
        <dbReference type="SAM" id="MobiDB-lite"/>
    </source>
</evidence>